<evidence type="ECO:0000256" key="4">
    <source>
        <dbReference type="ARBA" id="ARBA00022692"/>
    </source>
</evidence>
<name>A0A426ZLP2_ENSVE</name>
<dbReference type="Proteomes" id="UP000287651">
    <property type="component" value="Unassembled WGS sequence"/>
</dbReference>
<gene>
    <name evidence="10" type="ORF">B296_00036554</name>
</gene>
<evidence type="ECO:0000256" key="6">
    <source>
        <dbReference type="ARBA" id="ARBA00023065"/>
    </source>
</evidence>
<reference evidence="10 11" key="1">
    <citation type="journal article" date="2014" name="Agronomy (Basel)">
        <title>A Draft Genome Sequence for Ensete ventricosum, the Drought-Tolerant Tree Against Hunger.</title>
        <authorList>
            <person name="Harrison J."/>
            <person name="Moore K.A."/>
            <person name="Paszkiewicz K."/>
            <person name="Jones T."/>
            <person name="Grant M."/>
            <person name="Ambacheew D."/>
            <person name="Muzemil S."/>
            <person name="Studholme D.J."/>
        </authorList>
    </citation>
    <scope>NUCLEOTIDE SEQUENCE [LARGE SCALE GENOMIC DNA]</scope>
</reference>
<comment type="caution">
    <text evidence="10">The sequence shown here is derived from an EMBL/GenBank/DDBJ whole genome shotgun (WGS) entry which is preliminary data.</text>
</comment>
<feature type="region of interest" description="Disordered" evidence="9">
    <location>
        <begin position="82"/>
        <end position="117"/>
    </location>
</feature>
<dbReference type="Pfam" id="PF01496">
    <property type="entry name" value="V_ATPase_I"/>
    <property type="match status" value="1"/>
</dbReference>
<keyword evidence="6 8" id="KW-0406">Ion transport</keyword>
<keyword evidence="4" id="KW-0812">Transmembrane</keyword>
<evidence type="ECO:0000256" key="7">
    <source>
        <dbReference type="ARBA" id="ARBA00023136"/>
    </source>
</evidence>
<dbReference type="GO" id="GO:0046961">
    <property type="term" value="F:proton-transporting ATPase activity, rotational mechanism"/>
    <property type="evidence" value="ECO:0007669"/>
    <property type="project" value="InterPro"/>
</dbReference>
<dbReference type="EMBL" id="AMZH03006011">
    <property type="protein sequence ID" value="RRT64902.1"/>
    <property type="molecule type" value="Genomic_DNA"/>
</dbReference>
<dbReference type="GO" id="GO:0051117">
    <property type="term" value="F:ATPase binding"/>
    <property type="evidence" value="ECO:0007669"/>
    <property type="project" value="TreeGrafter"/>
</dbReference>
<dbReference type="GO" id="GO:0033179">
    <property type="term" value="C:proton-transporting V-type ATPase, V0 domain"/>
    <property type="evidence" value="ECO:0007669"/>
    <property type="project" value="InterPro"/>
</dbReference>
<dbReference type="GO" id="GO:0016471">
    <property type="term" value="C:vacuolar proton-transporting V-type ATPase complex"/>
    <property type="evidence" value="ECO:0007669"/>
    <property type="project" value="TreeGrafter"/>
</dbReference>
<accession>A0A426ZLP2</accession>
<evidence type="ECO:0000256" key="1">
    <source>
        <dbReference type="ARBA" id="ARBA00004141"/>
    </source>
</evidence>
<keyword evidence="7" id="KW-0472">Membrane</keyword>
<evidence type="ECO:0000256" key="8">
    <source>
        <dbReference type="RuleBase" id="RU361189"/>
    </source>
</evidence>
<keyword evidence="8" id="KW-0375">Hydrogen ion transport</keyword>
<evidence type="ECO:0000313" key="10">
    <source>
        <dbReference type="EMBL" id="RRT64902.1"/>
    </source>
</evidence>
<evidence type="ECO:0000313" key="11">
    <source>
        <dbReference type="Proteomes" id="UP000287651"/>
    </source>
</evidence>
<evidence type="ECO:0000256" key="9">
    <source>
        <dbReference type="SAM" id="MobiDB-lite"/>
    </source>
</evidence>
<evidence type="ECO:0000256" key="5">
    <source>
        <dbReference type="ARBA" id="ARBA00022989"/>
    </source>
</evidence>
<organism evidence="10 11">
    <name type="scientific">Ensete ventricosum</name>
    <name type="common">Abyssinian banana</name>
    <name type="synonym">Musa ensete</name>
    <dbReference type="NCBI Taxonomy" id="4639"/>
    <lineage>
        <taxon>Eukaryota</taxon>
        <taxon>Viridiplantae</taxon>
        <taxon>Streptophyta</taxon>
        <taxon>Embryophyta</taxon>
        <taxon>Tracheophyta</taxon>
        <taxon>Spermatophyta</taxon>
        <taxon>Magnoliopsida</taxon>
        <taxon>Liliopsida</taxon>
        <taxon>Zingiberales</taxon>
        <taxon>Musaceae</taxon>
        <taxon>Ensete</taxon>
    </lineage>
</organism>
<dbReference type="AlphaFoldDB" id="A0A426ZLP2"/>
<dbReference type="InterPro" id="IPR002490">
    <property type="entry name" value="V-ATPase_116kDa_su"/>
</dbReference>
<comment type="subcellular location">
    <subcellularLocation>
        <location evidence="1">Membrane</location>
        <topology evidence="1">Multi-pass membrane protein</topology>
    </subcellularLocation>
</comment>
<comment type="function">
    <text evidence="8">Essential component of the vacuolar proton pump (V-ATPase), a multimeric enzyme that catalyzes the translocation of protons across the membranes. Required for assembly and activity of the V-ATPase.</text>
</comment>
<keyword evidence="5" id="KW-1133">Transmembrane helix</keyword>
<keyword evidence="3 8" id="KW-0813">Transport</keyword>
<evidence type="ECO:0000256" key="2">
    <source>
        <dbReference type="ARBA" id="ARBA00009904"/>
    </source>
</evidence>
<sequence>FDPNPAEIRLIDSNRVNPLKPRQFPFYPYLSCFRLPEIAKSSFVISEEGEGIPGFSHLSFLPHLGNGSAPPRSTRLALVGLRKRSEPSESNGGCESNQARAKPLAPDLKHPSRYSSFSPSLSFPRFFDSTSSRSIRGAMKLFEDLPPMDHLRSEDMSLVQIIIPVESAHRAVSYLGELGLLQLKDVRNPNPLNEEKSPFQRTFVNQVKRCGEMSRKLRFFGDQISKAGITASPCPASQQVIDLEELEVNCIAH</sequence>
<proteinExistence type="inferred from homology"/>
<dbReference type="PANTHER" id="PTHR11629:SF72">
    <property type="entry name" value="V-TYPE PROTON ATPASE SUBUNIT A1"/>
    <property type="match status" value="1"/>
</dbReference>
<evidence type="ECO:0000256" key="3">
    <source>
        <dbReference type="ARBA" id="ARBA00022448"/>
    </source>
</evidence>
<feature type="non-terminal residue" evidence="10">
    <location>
        <position position="1"/>
    </location>
</feature>
<dbReference type="GO" id="GO:0007035">
    <property type="term" value="P:vacuolar acidification"/>
    <property type="evidence" value="ECO:0007669"/>
    <property type="project" value="TreeGrafter"/>
</dbReference>
<dbReference type="PANTHER" id="PTHR11629">
    <property type="entry name" value="VACUOLAR PROTON ATPASES"/>
    <property type="match status" value="1"/>
</dbReference>
<protein>
    <recommendedName>
        <fullName evidence="8">V-type proton ATPase subunit a</fullName>
    </recommendedName>
</protein>
<comment type="similarity">
    <text evidence="2 8">Belongs to the V-ATPase 116 kDa subunit family.</text>
</comment>
<feature type="compositionally biased region" description="Polar residues" evidence="9">
    <location>
        <begin position="88"/>
        <end position="99"/>
    </location>
</feature>